<keyword evidence="3 5" id="KW-1133">Transmembrane helix</keyword>
<evidence type="ECO:0000313" key="7">
    <source>
        <dbReference type="EMBL" id="MBI6628708.1"/>
    </source>
</evidence>
<evidence type="ECO:0000256" key="3">
    <source>
        <dbReference type="ARBA" id="ARBA00022989"/>
    </source>
</evidence>
<dbReference type="RefSeq" id="WP_198684707.1">
    <property type="nucleotide sequence ID" value="NZ_JAEIJD010000001.1"/>
</dbReference>
<evidence type="ECO:0000256" key="4">
    <source>
        <dbReference type="ARBA" id="ARBA00023136"/>
    </source>
</evidence>
<evidence type="ECO:0000256" key="5">
    <source>
        <dbReference type="SAM" id="Phobius"/>
    </source>
</evidence>
<evidence type="ECO:0000259" key="6">
    <source>
        <dbReference type="Pfam" id="PF07298"/>
    </source>
</evidence>
<accession>A0A934LZI4</accession>
<feature type="transmembrane region" description="Helical" evidence="5">
    <location>
        <begin position="156"/>
        <end position="178"/>
    </location>
</feature>
<gene>
    <name evidence="7" type="ORF">JAO82_02325</name>
</gene>
<evidence type="ECO:0000256" key="1">
    <source>
        <dbReference type="ARBA" id="ARBA00004141"/>
    </source>
</evidence>
<feature type="transmembrane region" description="Helical" evidence="5">
    <location>
        <begin position="66"/>
        <end position="83"/>
    </location>
</feature>
<dbReference type="Proteomes" id="UP000613255">
    <property type="component" value="Unassembled WGS sequence"/>
</dbReference>
<dbReference type="Pfam" id="PF07298">
    <property type="entry name" value="NnrU"/>
    <property type="match status" value="1"/>
</dbReference>
<reference evidence="7" key="1">
    <citation type="submission" date="2020-12" db="EMBL/GenBank/DDBJ databases">
        <title>Pontibaca salina gen. nov., sp. nov., isolated from marine sediment.</title>
        <authorList>
            <person name="Bo J."/>
            <person name="Wang S."/>
            <person name="Song X."/>
            <person name="Du Z."/>
        </authorList>
    </citation>
    <scope>NUCLEOTIDE SEQUENCE</scope>
    <source>
        <strain evidence="7">S1109L</strain>
    </source>
</reference>
<comment type="subcellular location">
    <subcellularLocation>
        <location evidence="1">Membrane</location>
        <topology evidence="1">Multi-pass membrane protein</topology>
    </subcellularLocation>
</comment>
<dbReference type="InterPro" id="IPR009915">
    <property type="entry name" value="NnrU_dom"/>
</dbReference>
<comment type="caution">
    <text evidence="7">The sequence shown here is derived from an EMBL/GenBank/DDBJ whole genome shotgun (WGS) entry which is preliminary data.</text>
</comment>
<proteinExistence type="predicted"/>
<sequence length="181" mass="19577">MIYLILGLLLWSGAHLFKRVLPQQRAAMGDAGKGLVALLALGGIVLMVVGYRSADVGTVFWGRHPATVGIADLLMLLAVYLFAVSGMKTRLARTIRHPMLTGVKTWAVAHLLVNGDAPSLVLFGGLLAWAVAEVIIINRSQPWSRPAPVPMRKEIIAIIATLVVYGLIAWVHTLLGYYPFG</sequence>
<dbReference type="EMBL" id="JAEIJD010000001">
    <property type="protein sequence ID" value="MBI6628708.1"/>
    <property type="molecule type" value="Genomic_DNA"/>
</dbReference>
<keyword evidence="8" id="KW-1185">Reference proteome</keyword>
<protein>
    <recommendedName>
        <fullName evidence="6">NnrU domain-containing protein</fullName>
    </recommendedName>
</protein>
<keyword evidence="4 5" id="KW-0472">Membrane</keyword>
<evidence type="ECO:0000313" key="8">
    <source>
        <dbReference type="Proteomes" id="UP000613255"/>
    </source>
</evidence>
<keyword evidence="2 5" id="KW-0812">Transmembrane</keyword>
<dbReference type="GO" id="GO:0016020">
    <property type="term" value="C:membrane"/>
    <property type="evidence" value="ECO:0007669"/>
    <property type="project" value="UniProtKB-SubCell"/>
</dbReference>
<feature type="transmembrane region" description="Helical" evidence="5">
    <location>
        <begin position="35"/>
        <end position="54"/>
    </location>
</feature>
<feature type="domain" description="NnrU" evidence="6">
    <location>
        <begin position="4"/>
        <end position="176"/>
    </location>
</feature>
<organism evidence="7 8">
    <name type="scientific">Pontibaca salina</name>
    <dbReference type="NCBI Taxonomy" id="2795731"/>
    <lineage>
        <taxon>Bacteria</taxon>
        <taxon>Pseudomonadati</taxon>
        <taxon>Pseudomonadota</taxon>
        <taxon>Alphaproteobacteria</taxon>
        <taxon>Rhodobacterales</taxon>
        <taxon>Roseobacteraceae</taxon>
        <taxon>Pontibaca</taxon>
    </lineage>
</organism>
<name>A0A934LZI4_9RHOB</name>
<dbReference type="AlphaFoldDB" id="A0A934LZI4"/>
<evidence type="ECO:0000256" key="2">
    <source>
        <dbReference type="ARBA" id="ARBA00022692"/>
    </source>
</evidence>